<dbReference type="SUPFAM" id="SSF50969">
    <property type="entry name" value="YVTN repeat-like/Quinoprotein amine dehydrogenase"/>
    <property type="match status" value="1"/>
</dbReference>
<gene>
    <name evidence="2" type="ORF">D4739_01520</name>
</gene>
<keyword evidence="1" id="KW-0812">Transmembrane</keyword>
<name>A0A3A5H308_9ACTN</name>
<evidence type="ECO:0008006" key="4">
    <source>
        <dbReference type="Google" id="ProtNLM"/>
    </source>
</evidence>
<evidence type="ECO:0000256" key="1">
    <source>
        <dbReference type="SAM" id="Phobius"/>
    </source>
</evidence>
<dbReference type="AlphaFoldDB" id="A0A3A5H308"/>
<protein>
    <recommendedName>
        <fullName evidence="4">WD40 repeat domain-containing protein</fullName>
    </recommendedName>
</protein>
<comment type="caution">
    <text evidence="2">The sequence shown here is derived from an EMBL/GenBank/DDBJ whole genome shotgun (WGS) entry which is preliminary data.</text>
</comment>
<proteinExistence type="predicted"/>
<keyword evidence="1" id="KW-1133">Transmembrane helix</keyword>
<dbReference type="OrthoDB" id="3765694at2"/>
<dbReference type="EMBL" id="QYRP01000002">
    <property type="protein sequence ID" value="RJS45052.1"/>
    <property type="molecule type" value="Genomic_DNA"/>
</dbReference>
<sequence length="402" mass="42476">MTERLSTLLHEGAEQIAVPPPSAAEILSRGRSLHGRRRITSIGAGVAAALVLVGGTALLVPDRAPEDRDSLGILAPAVPIDPDGWAVAQGSTIHLGSGTTSTVTGKVKAMYYTSAGVMVRTGRTAYTEGDRTSNYFVLAGDGTVRDFALDLGDLKPGTDPTLPYLAYSVKGDDSKHWELLLRDVRTGKVATRVPYEGAFTWGGWNAPPVALSGDYAYVGIDDATLAINWRTGAVKTAKGLLPSRMPTVAGGRELVDPRNDEQGGVRELESDDAVTESYTVLDAVTGERVGGFDITGTVLSTPWPQLAPDGQHVLLTPMAMCNEDNECHYEDPSTTVLDVETGASRRFTIGDGTFGWSPDGRLLLVTGTEVTSCDADTGECRTTPVKIDGTGPIRVSGNDNES</sequence>
<accession>A0A3A5H308</accession>
<dbReference type="InterPro" id="IPR011044">
    <property type="entry name" value="Quino_amine_DH_bsu"/>
</dbReference>
<feature type="transmembrane region" description="Helical" evidence="1">
    <location>
        <begin position="39"/>
        <end position="60"/>
    </location>
</feature>
<keyword evidence="1" id="KW-0472">Membrane</keyword>
<keyword evidence="3" id="KW-1185">Reference proteome</keyword>
<evidence type="ECO:0000313" key="3">
    <source>
        <dbReference type="Proteomes" id="UP000276542"/>
    </source>
</evidence>
<dbReference type="RefSeq" id="WP_120058955.1">
    <property type="nucleotide sequence ID" value="NZ_QYRP01000002.1"/>
</dbReference>
<evidence type="ECO:0000313" key="2">
    <source>
        <dbReference type="EMBL" id="RJS45052.1"/>
    </source>
</evidence>
<reference evidence="3" key="1">
    <citation type="submission" date="2018-09" db="EMBL/GenBank/DDBJ databases">
        <authorList>
            <person name="Zhu H."/>
        </authorList>
    </citation>
    <scope>NUCLEOTIDE SEQUENCE [LARGE SCALE GENOMIC DNA]</scope>
    <source>
        <strain evidence="3">K1W22B-1</strain>
    </source>
</reference>
<dbReference type="Proteomes" id="UP000276542">
    <property type="component" value="Unassembled WGS sequence"/>
</dbReference>
<organism evidence="2 3">
    <name type="scientific">Nocardioides cavernaquae</name>
    <dbReference type="NCBI Taxonomy" id="2321396"/>
    <lineage>
        <taxon>Bacteria</taxon>
        <taxon>Bacillati</taxon>
        <taxon>Actinomycetota</taxon>
        <taxon>Actinomycetes</taxon>
        <taxon>Propionibacteriales</taxon>
        <taxon>Nocardioidaceae</taxon>
        <taxon>Nocardioides</taxon>
    </lineage>
</organism>